<accession>A0A559JMI9</accession>
<dbReference type="InterPro" id="IPR051158">
    <property type="entry name" value="Metallophosphoesterase_sf"/>
</dbReference>
<dbReference type="AlphaFoldDB" id="A0A559JMI9"/>
<dbReference type="RefSeq" id="WP_144854456.1">
    <property type="nucleotide sequence ID" value="NZ_VNJI01000070.1"/>
</dbReference>
<protein>
    <submittedName>
        <fullName evidence="5">Metallophosphoesterase</fullName>
    </submittedName>
</protein>
<keyword evidence="3" id="KW-1133">Transmembrane helix</keyword>
<keyword evidence="6" id="KW-1185">Reference proteome</keyword>
<feature type="domain" description="Calcineurin-like phosphoesterase" evidence="4">
    <location>
        <begin position="44"/>
        <end position="197"/>
    </location>
</feature>
<comment type="caution">
    <text evidence="5">The sequence shown here is derived from an EMBL/GenBank/DDBJ whole genome shotgun (WGS) entry which is preliminary data.</text>
</comment>
<evidence type="ECO:0000313" key="5">
    <source>
        <dbReference type="EMBL" id="TVY01092.1"/>
    </source>
</evidence>
<reference evidence="5 6" key="1">
    <citation type="submission" date="2019-07" db="EMBL/GenBank/DDBJ databases">
        <authorList>
            <person name="Kim J."/>
        </authorList>
    </citation>
    <scope>NUCLEOTIDE SEQUENCE [LARGE SCALE GENOMIC DNA]</scope>
    <source>
        <strain evidence="5 6">JC52</strain>
    </source>
</reference>
<evidence type="ECO:0000256" key="2">
    <source>
        <dbReference type="ARBA" id="ARBA00022801"/>
    </source>
</evidence>
<dbReference type="Proteomes" id="UP000317036">
    <property type="component" value="Unassembled WGS sequence"/>
</dbReference>
<keyword evidence="2" id="KW-0378">Hydrolase</keyword>
<evidence type="ECO:0000259" key="4">
    <source>
        <dbReference type="Pfam" id="PF00149"/>
    </source>
</evidence>
<dbReference type="GO" id="GO:0009245">
    <property type="term" value="P:lipid A biosynthetic process"/>
    <property type="evidence" value="ECO:0007669"/>
    <property type="project" value="TreeGrafter"/>
</dbReference>
<dbReference type="InterPro" id="IPR029052">
    <property type="entry name" value="Metallo-depent_PP-like"/>
</dbReference>
<dbReference type="OrthoDB" id="9780884at2"/>
<dbReference type="PANTHER" id="PTHR31302:SF31">
    <property type="entry name" value="PHOSPHODIESTERASE YAEI"/>
    <property type="match status" value="1"/>
</dbReference>
<evidence type="ECO:0000256" key="1">
    <source>
        <dbReference type="ARBA" id="ARBA00022723"/>
    </source>
</evidence>
<dbReference type="GO" id="GO:0008758">
    <property type="term" value="F:UDP-2,3-diacylglucosamine hydrolase activity"/>
    <property type="evidence" value="ECO:0007669"/>
    <property type="project" value="TreeGrafter"/>
</dbReference>
<dbReference type="Pfam" id="PF00149">
    <property type="entry name" value="Metallophos"/>
    <property type="match status" value="1"/>
</dbReference>
<keyword evidence="3" id="KW-0812">Transmembrane</keyword>
<gene>
    <name evidence="5" type="ORF">FPZ49_32525</name>
</gene>
<dbReference type="Gene3D" id="3.60.21.10">
    <property type="match status" value="1"/>
</dbReference>
<name>A0A559JMI9_9BACL</name>
<dbReference type="SUPFAM" id="SSF56300">
    <property type="entry name" value="Metallo-dependent phosphatases"/>
    <property type="match status" value="1"/>
</dbReference>
<keyword evidence="1" id="KW-0479">Metal-binding</keyword>
<organism evidence="5 6">
    <name type="scientific">Paenibacillus cremeus</name>
    <dbReference type="NCBI Taxonomy" id="2163881"/>
    <lineage>
        <taxon>Bacteria</taxon>
        <taxon>Bacillati</taxon>
        <taxon>Bacillota</taxon>
        <taxon>Bacilli</taxon>
        <taxon>Bacillales</taxon>
        <taxon>Paenibacillaceae</taxon>
        <taxon>Paenibacillus</taxon>
    </lineage>
</organism>
<proteinExistence type="predicted"/>
<dbReference type="EMBL" id="VNJI01000070">
    <property type="protein sequence ID" value="TVY01092.1"/>
    <property type="molecule type" value="Genomic_DNA"/>
</dbReference>
<keyword evidence="3" id="KW-0472">Membrane</keyword>
<evidence type="ECO:0000313" key="6">
    <source>
        <dbReference type="Proteomes" id="UP000317036"/>
    </source>
</evidence>
<sequence>MLTTAIALLSLLAVLGILYLALILPTQWLKVERVEVGTKLGKKALQFSDLHVERLRITPKQLQKLISLEQPDYIFITGDFTKLPDSLPKLITYLKLFQDSGIPTYAVLGNHDHQQPKVRNLIRLIESYNIRVLRNESVQLEGFQLVGIDDFNSGKSNITKSFSAVVSELPVIIITHDPNIVLFLTRPYSFLMAGHLHGRQFNVPFFYKFRRMGKLPAMGIYKGVHTTPFGKYYISKGLGQTAFNVRFMVRSEVTVHQL</sequence>
<dbReference type="GO" id="GO:0016020">
    <property type="term" value="C:membrane"/>
    <property type="evidence" value="ECO:0007669"/>
    <property type="project" value="GOC"/>
</dbReference>
<dbReference type="GO" id="GO:0046872">
    <property type="term" value="F:metal ion binding"/>
    <property type="evidence" value="ECO:0007669"/>
    <property type="project" value="UniProtKB-KW"/>
</dbReference>
<dbReference type="PANTHER" id="PTHR31302">
    <property type="entry name" value="TRANSMEMBRANE PROTEIN WITH METALLOPHOSPHOESTERASE DOMAIN-RELATED"/>
    <property type="match status" value="1"/>
</dbReference>
<feature type="transmembrane region" description="Helical" evidence="3">
    <location>
        <begin position="6"/>
        <end position="24"/>
    </location>
</feature>
<dbReference type="InterPro" id="IPR004843">
    <property type="entry name" value="Calcineurin-like_PHP"/>
</dbReference>
<evidence type="ECO:0000256" key="3">
    <source>
        <dbReference type="SAM" id="Phobius"/>
    </source>
</evidence>